<gene>
    <name evidence="2" type="ORF">XINFAN_00906</name>
</gene>
<evidence type="ECO:0000256" key="1">
    <source>
        <dbReference type="SAM" id="MobiDB-lite"/>
    </source>
</evidence>
<feature type="region of interest" description="Disordered" evidence="1">
    <location>
        <begin position="1"/>
        <end position="37"/>
    </location>
</feature>
<dbReference type="AlphaFoldDB" id="A0A3P5WQ16"/>
<feature type="region of interest" description="Disordered" evidence="1">
    <location>
        <begin position="164"/>
        <end position="218"/>
    </location>
</feature>
<organism evidence="2 3">
    <name type="scientific">Pseudogemmobacter humi</name>
    <dbReference type="NCBI Taxonomy" id="2483812"/>
    <lineage>
        <taxon>Bacteria</taxon>
        <taxon>Pseudomonadati</taxon>
        <taxon>Pseudomonadota</taxon>
        <taxon>Alphaproteobacteria</taxon>
        <taxon>Rhodobacterales</taxon>
        <taxon>Paracoccaceae</taxon>
        <taxon>Pseudogemmobacter</taxon>
    </lineage>
</organism>
<dbReference type="EMBL" id="UXAW01000047">
    <property type="protein sequence ID" value="VDC23122.1"/>
    <property type="molecule type" value="Genomic_DNA"/>
</dbReference>
<sequence>MAKVVGATPGSSGRSKPKSALPRRGRSSRRSTKIIRRDPHEHGIARRLWLTRKFANKMLRAVCSGAQNAPAGVLKRTGGWSECPQQLSGLVLNGVGINPAAKLLLIALDPLRQPLSFGVDVEDRIAGADCRDFLVAVQAILKTAPEPIIDLLNRGLRHPLQPQKVSVERDRERPAFMGGSVAAPGPQRQGEFAAPDSDNEAARNAHAEVKHCSASDES</sequence>
<evidence type="ECO:0000313" key="2">
    <source>
        <dbReference type="EMBL" id="VDC23122.1"/>
    </source>
</evidence>
<evidence type="ECO:0000313" key="3">
    <source>
        <dbReference type="Proteomes" id="UP000277498"/>
    </source>
</evidence>
<name>A0A3P5WQ16_9RHOB</name>
<proteinExistence type="predicted"/>
<keyword evidence="3" id="KW-1185">Reference proteome</keyword>
<feature type="compositionally biased region" description="Basic and acidic residues" evidence="1">
    <location>
        <begin position="200"/>
        <end position="218"/>
    </location>
</feature>
<feature type="compositionally biased region" description="Basic residues" evidence="1">
    <location>
        <begin position="15"/>
        <end position="34"/>
    </location>
</feature>
<protein>
    <submittedName>
        <fullName evidence="2">Uncharacterized protein</fullName>
    </submittedName>
</protein>
<accession>A0A3P5WQ16</accession>
<reference evidence="2 3" key="1">
    <citation type="submission" date="2018-11" db="EMBL/GenBank/DDBJ databases">
        <authorList>
            <person name="Criscuolo A."/>
        </authorList>
    </citation>
    <scope>NUCLEOTIDE SEQUENCE [LARGE SCALE GENOMIC DNA]</scope>
    <source>
        <strain evidence="2">ACIP111625</strain>
    </source>
</reference>
<dbReference type="Proteomes" id="UP000277498">
    <property type="component" value="Unassembled WGS sequence"/>
</dbReference>